<evidence type="ECO:0000313" key="3">
    <source>
        <dbReference type="Proteomes" id="UP000049855"/>
    </source>
</evidence>
<reference evidence="3" key="1">
    <citation type="submission" date="2015-03" db="EMBL/GenBank/DDBJ databases">
        <authorList>
            <person name="Nijsse Bart"/>
        </authorList>
    </citation>
    <scope>NUCLEOTIDE SEQUENCE [LARGE SCALE GENOMIC DNA]</scope>
</reference>
<dbReference type="EMBL" id="CTRP01000003">
    <property type="protein sequence ID" value="CQR70429.1"/>
    <property type="molecule type" value="Genomic_DNA"/>
</dbReference>
<dbReference type="RefSeq" id="WP_021169164.1">
    <property type="nucleotide sequence ID" value="NZ_CTRP01000003.1"/>
</dbReference>
<dbReference type="AlphaFoldDB" id="A0A0U1KTJ2"/>
<keyword evidence="3" id="KW-1185">Reference proteome</keyword>
<proteinExistence type="predicted"/>
<dbReference type="InterPro" id="IPR058355">
    <property type="entry name" value="DUF8042"/>
</dbReference>
<name>A0A0U1KTJ2_9FIRM</name>
<dbReference type="Pfam" id="PF26154">
    <property type="entry name" value="DUF8042"/>
    <property type="match status" value="1"/>
</dbReference>
<feature type="domain" description="DUF8042" evidence="1">
    <location>
        <begin position="8"/>
        <end position="122"/>
    </location>
</feature>
<gene>
    <name evidence="2" type="ORF">SpAn4DRAFT_1398</name>
</gene>
<evidence type="ECO:0000259" key="1">
    <source>
        <dbReference type="Pfam" id="PF26154"/>
    </source>
</evidence>
<sequence>MNLFSDPNQEVIYHIFELLPTIEEGLRHMQMQLEELRLEESAELFKNTAEAIGSIACSILPMLAGDNDQQLFQSITHIRQSITSTINAYEQNDLATIQSTLTHQLLPAYTRWQQDLEQRFRPSVLS</sequence>
<organism evidence="2 3">
    <name type="scientific">Sporomusa ovata</name>
    <dbReference type="NCBI Taxonomy" id="2378"/>
    <lineage>
        <taxon>Bacteria</taxon>
        <taxon>Bacillati</taxon>
        <taxon>Bacillota</taxon>
        <taxon>Negativicutes</taxon>
        <taxon>Selenomonadales</taxon>
        <taxon>Sporomusaceae</taxon>
        <taxon>Sporomusa</taxon>
    </lineage>
</organism>
<accession>A0A0U1KTJ2</accession>
<dbReference type="Proteomes" id="UP000049855">
    <property type="component" value="Unassembled WGS sequence"/>
</dbReference>
<protein>
    <recommendedName>
        <fullName evidence="1">DUF8042 domain-containing protein</fullName>
    </recommendedName>
</protein>
<evidence type="ECO:0000313" key="2">
    <source>
        <dbReference type="EMBL" id="CQR70429.1"/>
    </source>
</evidence>